<dbReference type="GeneID" id="5002348"/>
<keyword evidence="4" id="KW-1185">Reference proteome</keyword>
<keyword evidence="2" id="KW-0812">Transmembrane</keyword>
<dbReference type="HOGENOM" id="CLU_530411_0_0_1"/>
<dbReference type="KEGG" id="olu:OSTLU_32198"/>
<feature type="transmembrane region" description="Helical" evidence="2">
    <location>
        <begin position="45"/>
        <end position="65"/>
    </location>
</feature>
<dbReference type="OrthoDB" id="10473554at2759"/>
<evidence type="ECO:0000313" key="4">
    <source>
        <dbReference type="Proteomes" id="UP000001568"/>
    </source>
</evidence>
<protein>
    <submittedName>
        <fullName evidence="3">Uncharacterized protein</fullName>
    </submittedName>
</protein>
<reference evidence="3 4" key="1">
    <citation type="journal article" date="2007" name="Proc. Natl. Acad. Sci. U.S.A.">
        <title>The tiny eukaryote Ostreococcus provides genomic insights into the paradox of plankton speciation.</title>
        <authorList>
            <person name="Palenik B."/>
            <person name="Grimwood J."/>
            <person name="Aerts A."/>
            <person name="Rouze P."/>
            <person name="Salamov A."/>
            <person name="Putnam N."/>
            <person name="Dupont C."/>
            <person name="Jorgensen R."/>
            <person name="Derelle E."/>
            <person name="Rombauts S."/>
            <person name="Zhou K."/>
            <person name="Otillar R."/>
            <person name="Merchant S.S."/>
            <person name="Podell S."/>
            <person name="Gaasterland T."/>
            <person name="Napoli C."/>
            <person name="Gendler K."/>
            <person name="Manuell A."/>
            <person name="Tai V."/>
            <person name="Vallon O."/>
            <person name="Piganeau G."/>
            <person name="Jancek S."/>
            <person name="Heijde M."/>
            <person name="Jabbari K."/>
            <person name="Bowler C."/>
            <person name="Lohr M."/>
            <person name="Robbens S."/>
            <person name="Werner G."/>
            <person name="Dubchak I."/>
            <person name="Pazour G.J."/>
            <person name="Ren Q."/>
            <person name="Paulsen I."/>
            <person name="Delwiche C."/>
            <person name="Schmutz J."/>
            <person name="Rokhsar D."/>
            <person name="Van de Peer Y."/>
            <person name="Moreau H."/>
            <person name="Grigoriev I.V."/>
        </authorList>
    </citation>
    <scope>NUCLEOTIDE SEQUENCE [LARGE SCALE GENOMIC DNA]</scope>
    <source>
        <strain evidence="3 4">CCE9901</strain>
    </source>
</reference>
<keyword evidence="2" id="KW-1133">Transmembrane helix</keyword>
<dbReference type="Proteomes" id="UP000001568">
    <property type="component" value="Chromosome 6"/>
</dbReference>
<gene>
    <name evidence="3" type="ORF">OSTLU_32198</name>
</gene>
<organism evidence="3 4">
    <name type="scientific">Ostreococcus lucimarinus (strain CCE9901)</name>
    <dbReference type="NCBI Taxonomy" id="436017"/>
    <lineage>
        <taxon>Eukaryota</taxon>
        <taxon>Viridiplantae</taxon>
        <taxon>Chlorophyta</taxon>
        <taxon>Mamiellophyceae</taxon>
        <taxon>Mamiellales</taxon>
        <taxon>Bathycoccaceae</taxon>
        <taxon>Ostreococcus</taxon>
    </lineage>
</organism>
<name>A4RYZ6_OSTLU</name>
<feature type="region of interest" description="Disordered" evidence="1">
    <location>
        <begin position="1"/>
        <end position="21"/>
    </location>
</feature>
<evidence type="ECO:0000256" key="1">
    <source>
        <dbReference type="SAM" id="MobiDB-lite"/>
    </source>
</evidence>
<dbReference type="EMBL" id="CP000586">
    <property type="protein sequence ID" value="ABO96774.1"/>
    <property type="molecule type" value="Genomic_DNA"/>
</dbReference>
<dbReference type="RefSeq" id="XP_001418481.1">
    <property type="nucleotide sequence ID" value="XM_001418444.1"/>
</dbReference>
<evidence type="ECO:0000256" key="2">
    <source>
        <dbReference type="SAM" id="Phobius"/>
    </source>
</evidence>
<sequence>MSLTASARGGERQTLIARPTQRVSDDAATEYFEADSRELWARRRFFALSVFTLLGACLACVGLTVDMLTHTQKMHVHPGARLGAKPAHLPVWTPNLPLEQVNTPALAFAEMDQVRLEGAALEAAKADSYENSFPSFSSDRYFTVGGNRTRRKLETPVYVIALADSKPDLAKADSLKAAIVRSFSESPNYINRTHEAAAQAKKLVQTQDGVNALAWPHTIELATEALEGLEELRPTNHMSWFANLAAAKLHDGLLPRAVRGISHHVGCLFSHMRMWRLHQKLKNKWTVIFESDGLWSGLHIPPKGLQSVIDNAPANADVIFLKTRDEPTGQFVKQWPVEDEMIYMYSMNRVQAACGLAGYIVGPKFTEKLYKQIIYSGGADMVDAWLINHICSVRDPRVSGEGGRKNKLNCYHAQGGPPKAPHIVGGYLPEWYGKDKTARTTDDWAEWLKAEKNDAEYNKGRMARVEAWRNGAELHKFGARNDEMLRQALRLQAKRAKARAAAGEAATDAASPSTH</sequence>
<dbReference type="OMA" id="KLETPVY"/>
<evidence type="ECO:0000313" key="3">
    <source>
        <dbReference type="EMBL" id="ABO96774.1"/>
    </source>
</evidence>
<proteinExistence type="predicted"/>
<keyword evidence="2" id="KW-0472">Membrane</keyword>
<accession>A4RYZ6</accession>
<dbReference type="Gramene" id="ABO96774">
    <property type="protein sequence ID" value="ABO96774"/>
    <property type="gene ID" value="OSTLU_32198"/>
</dbReference>
<dbReference type="AlphaFoldDB" id="A4RYZ6"/>